<dbReference type="InterPro" id="IPR045138">
    <property type="entry name" value="MeCP2/MBD4"/>
</dbReference>
<feature type="compositionally biased region" description="Low complexity" evidence="3">
    <location>
        <begin position="31"/>
        <end position="49"/>
    </location>
</feature>
<dbReference type="PANTHER" id="PTHR15074">
    <property type="entry name" value="METHYL-CPG-BINDING PROTEIN"/>
    <property type="match status" value="1"/>
</dbReference>
<dbReference type="GO" id="GO:0005634">
    <property type="term" value="C:nucleus"/>
    <property type="evidence" value="ECO:0007669"/>
    <property type="project" value="UniProtKB-SubCell"/>
</dbReference>
<evidence type="ECO:0000313" key="5">
    <source>
        <dbReference type="EMBL" id="CAE4634183.1"/>
    </source>
</evidence>
<gene>
    <name evidence="5" type="ORF">DBRI00130_LOCUS29094</name>
    <name evidence="6" type="ORF">DBRI00130_LOCUS29095</name>
</gene>
<reference evidence="6" key="1">
    <citation type="submission" date="2021-01" db="EMBL/GenBank/DDBJ databases">
        <authorList>
            <person name="Corre E."/>
            <person name="Pelletier E."/>
            <person name="Niang G."/>
            <person name="Scheremetjew M."/>
            <person name="Finn R."/>
            <person name="Kale V."/>
            <person name="Holt S."/>
            <person name="Cochrane G."/>
            <person name="Meng A."/>
            <person name="Brown T."/>
            <person name="Cohen L."/>
        </authorList>
    </citation>
    <scope>NUCLEOTIDE SEQUENCE</scope>
    <source>
        <strain evidence="6">GSO104</strain>
    </source>
</reference>
<evidence type="ECO:0000256" key="1">
    <source>
        <dbReference type="ARBA" id="ARBA00004123"/>
    </source>
</evidence>
<dbReference type="SUPFAM" id="SSF48150">
    <property type="entry name" value="DNA-glycosylase"/>
    <property type="match status" value="1"/>
</dbReference>
<name>A0A6V2K3U2_9STRA</name>
<dbReference type="EMBL" id="HBNS01037253">
    <property type="protein sequence ID" value="CAE4634183.1"/>
    <property type="molecule type" value="Transcribed_RNA"/>
</dbReference>
<evidence type="ECO:0000313" key="6">
    <source>
        <dbReference type="EMBL" id="CAE4634185.1"/>
    </source>
</evidence>
<dbReference type="GO" id="GO:0003677">
    <property type="term" value="F:DNA binding"/>
    <property type="evidence" value="ECO:0007669"/>
    <property type="project" value="InterPro"/>
</dbReference>
<keyword evidence="2" id="KW-0539">Nucleus</keyword>
<feature type="domain" description="HhH-GPD" evidence="4">
    <location>
        <begin position="463"/>
        <end position="567"/>
    </location>
</feature>
<organism evidence="6">
    <name type="scientific">Ditylum brightwellii</name>
    <dbReference type="NCBI Taxonomy" id="49249"/>
    <lineage>
        <taxon>Eukaryota</taxon>
        <taxon>Sar</taxon>
        <taxon>Stramenopiles</taxon>
        <taxon>Ochrophyta</taxon>
        <taxon>Bacillariophyta</taxon>
        <taxon>Mediophyceae</taxon>
        <taxon>Lithodesmiophycidae</taxon>
        <taxon>Lithodesmiales</taxon>
        <taxon>Lithodesmiaceae</taxon>
        <taxon>Ditylum</taxon>
    </lineage>
</organism>
<dbReference type="GO" id="GO:0006284">
    <property type="term" value="P:base-excision repair"/>
    <property type="evidence" value="ECO:0007669"/>
    <property type="project" value="InterPro"/>
</dbReference>
<evidence type="ECO:0000259" key="4">
    <source>
        <dbReference type="Pfam" id="PF00730"/>
    </source>
</evidence>
<feature type="compositionally biased region" description="Basic and acidic residues" evidence="3">
    <location>
        <begin position="1"/>
        <end position="10"/>
    </location>
</feature>
<dbReference type="Pfam" id="PF00730">
    <property type="entry name" value="HhH-GPD"/>
    <property type="match status" value="1"/>
</dbReference>
<dbReference type="PANTHER" id="PTHR15074:SF0">
    <property type="entry name" value="METHYL-CPG-BINDING DOMAIN PROTEIN 4-LIKE PROTEIN"/>
    <property type="match status" value="1"/>
</dbReference>
<feature type="region of interest" description="Disordered" evidence="3">
    <location>
        <begin position="1"/>
        <end position="73"/>
    </location>
</feature>
<dbReference type="InterPro" id="IPR011257">
    <property type="entry name" value="DNA_glycosylase"/>
</dbReference>
<dbReference type="InterPro" id="IPR003265">
    <property type="entry name" value="HhH-GPD_domain"/>
</dbReference>
<accession>A0A6V2K3U2</accession>
<evidence type="ECO:0000256" key="2">
    <source>
        <dbReference type="ARBA" id="ARBA00023242"/>
    </source>
</evidence>
<dbReference type="GO" id="GO:0003824">
    <property type="term" value="F:catalytic activity"/>
    <property type="evidence" value="ECO:0007669"/>
    <property type="project" value="InterPro"/>
</dbReference>
<dbReference type="AlphaFoldDB" id="A0A6V2K3U2"/>
<evidence type="ECO:0000256" key="3">
    <source>
        <dbReference type="SAM" id="MobiDB-lite"/>
    </source>
</evidence>
<sequence length="653" mass="73992">MTSISKECHVKVTKSQRTTSPYFVKNDNLKKSSSVNVEPSSSSSPPSASSKKKNACAPLMRKQKSSSRGGIMSSRHFITSPSSAVGSVLSLGSFLSTLSYEHLDEKDCVDVEQEGKYSRFFTQKKKKKKGRSKIDISALHFKHCPIFVEIHRASMAELALSSNRDNDIVLDEEEEERIIHHSVRHICTHGCYVRAYAAVREWHNLRSTLCDLSGCSPDQSLKGWKCYLLPPQSNHWKKKIVDRKNEDEKTTILSEETRNQEDECYFSHLARVIFVAPDGKTFGSSSSVLRWLGIAEKKKRKRNHIIVSSFDFDLDPAIMSKRKRGNDVEFDSGNTLCNIGSQQTIIGDDILSGEDICVFSQDSKLPVVTPTQKDKTSVFFSIQAEPSFERKLFTLKTLQMGTITPLVEQCTCEYFAECCPQKRKMENEKYTAVSQCIGTQVASPFGLLEEIFTSDPWRLLLTTILLNKTSRSQVDPVLLAFFQLCPDAESAAKGDAEQISELITPLGLMHKRSRAIIRFSKEYLELIARKESLDLQIKEEHLISGEEFDRCANSDGIRYEVLSSATPLVTKSLETTKQCIHVKEEGFLRRQEFSFTTKDILGLFNCGQYSADAYQIFIQRRYNIPVNDYALKMYVDYQRGRSKLLSSMVNDLL</sequence>
<proteinExistence type="predicted"/>
<dbReference type="Gene3D" id="1.10.340.30">
    <property type="entry name" value="Hypothetical protein, domain 2"/>
    <property type="match status" value="1"/>
</dbReference>
<dbReference type="EMBL" id="HBNS01037254">
    <property type="protein sequence ID" value="CAE4634185.1"/>
    <property type="molecule type" value="Transcribed_RNA"/>
</dbReference>
<comment type="subcellular location">
    <subcellularLocation>
        <location evidence="1">Nucleus</location>
    </subcellularLocation>
</comment>
<protein>
    <recommendedName>
        <fullName evidence="4">HhH-GPD domain-containing protein</fullName>
    </recommendedName>
</protein>